<organism evidence="8 9">
    <name type="scientific">Tremella mesenterica</name>
    <name type="common">Jelly fungus</name>
    <dbReference type="NCBI Taxonomy" id="5217"/>
    <lineage>
        <taxon>Eukaryota</taxon>
        <taxon>Fungi</taxon>
        <taxon>Dikarya</taxon>
        <taxon>Basidiomycota</taxon>
        <taxon>Agaricomycotina</taxon>
        <taxon>Tremellomycetes</taxon>
        <taxon>Tremellales</taxon>
        <taxon>Tremellaceae</taxon>
        <taxon>Tremella</taxon>
    </lineage>
</organism>
<gene>
    <name evidence="8" type="ORF">M231_08024</name>
</gene>
<dbReference type="PANTHER" id="PTHR42813">
    <property type="entry name" value="ZINC-TYPE ALCOHOL DEHYDROGENASE-LIKE"/>
    <property type="match status" value="1"/>
</dbReference>
<accession>A0A4Q1BDA0</accession>
<dbReference type="PROSITE" id="PS00059">
    <property type="entry name" value="ADH_ZINC"/>
    <property type="match status" value="1"/>
</dbReference>
<dbReference type="EMBL" id="SDIL01000207">
    <property type="protein sequence ID" value="RXK34715.1"/>
    <property type="molecule type" value="Genomic_DNA"/>
</dbReference>
<dbReference type="Proteomes" id="UP000289152">
    <property type="component" value="Unassembled WGS sequence"/>
</dbReference>
<keyword evidence="3 5" id="KW-0862">Zinc</keyword>
<evidence type="ECO:0000256" key="2">
    <source>
        <dbReference type="ARBA" id="ARBA00022723"/>
    </source>
</evidence>
<evidence type="ECO:0008006" key="10">
    <source>
        <dbReference type="Google" id="ProtNLM"/>
    </source>
</evidence>
<dbReference type="InterPro" id="IPR013154">
    <property type="entry name" value="ADH-like_N"/>
</dbReference>
<dbReference type="SUPFAM" id="SSF51735">
    <property type="entry name" value="NAD(P)-binding Rossmann-fold domains"/>
    <property type="match status" value="1"/>
</dbReference>
<evidence type="ECO:0000256" key="1">
    <source>
        <dbReference type="ARBA" id="ARBA00001947"/>
    </source>
</evidence>
<evidence type="ECO:0000256" key="3">
    <source>
        <dbReference type="ARBA" id="ARBA00022833"/>
    </source>
</evidence>
<dbReference type="GO" id="GO:0016491">
    <property type="term" value="F:oxidoreductase activity"/>
    <property type="evidence" value="ECO:0007669"/>
    <property type="project" value="UniProtKB-KW"/>
</dbReference>
<comment type="cofactor">
    <cofactor evidence="1 5">
        <name>Zn(2+)</name>
        <dbReference type="ChEBI" id="CHEBI:29105"/>
    </cofactor>
</comment>
<comment type="similarity">
    <text evidence="5">Belongs to the zinc-containing alcohol dehydrogenase family.</text>
</comment>
<dbReference type="VEuPathDB" id="FungiDB:TREMEDRAFT_28125"/>
<keyword evidence="2 5" id="KW-0479">Metal-binding</keyword>
<dbReference type="Pfam" id="PF00107">
    <property type="entry name" value="ADH_zinc_N"/>
    <property type="match status" value="1"/>
</dbReference>
<dbReference type="Pfam" id="PF08240">
    <property type="entry name" value="ADH_N"/>
    <property type="match status" value="1"/>
</dbReference>
<dbReference type="Gene3D" id="3.40.50.720">
    <property type="entry name" value="NAD(P)-binding Rossmann-like Domain"/>
    <property type="match status" value="1"/>
</dbReference>
<dbReference type="InterPro" id="IPR011032">
    <property type="entry name" value="GroES-like_sf"/>
</dbReference>
<evidence type="ECO:0000313" key="9">
    <source>
        <dbReference type="Proteomes" id="UP000289152"/>
    </source>
</evidence>
<proteinExistence type="inferred from homology"/>
<dbReference type="InterPro" id="IPR013149">
    <property type="entry name" value="ADH-like_C"/>
</dbReference>
<evidence type="ECO:0000256" key="4">
    <source>
        <dbReference type="ARBA" id="ARBA00023002"/>
    </source>
</evidence>
<reference evidence="8 9" key="1">
    <citation type="submission" date="2016-06" db="EMBL/GenBank/DDBJ databases">
        <title>Evolution of pathogenesis and genome organization in the Tremellales.</title>
        <authorList>
            <person name="Cuomo C."/>
            <person name="Litvintseva A."/>
            <person name="Heitman J."/>
            <person name="Chen Y."/>
            <person name="Sun S."/>
            <person name="Springer D."/>
            <person name="Dromer F."/>
            <person name="Young S."/>
            <person name="Zeng Q."/>
            <person name="Chapman S."/>
            <person name="Gujja S."/>
            <person name="Saif S."/>
            <person name="Birren B."/>
        </authorList>
    </citation>
    <scope>NUCLEOTIDE SEQUENCE [LARGE SCALE GENOMIC DNA]</scope>
    <source>
        <strain evidence="8 9">ATCC 28783</strain>
    </source>
</reference>
<dbReference type="InterPro" id="IPR036291">
    <property type="entry name" value="NAD(P)-bd_dom_sf"/>
</dbReference>
<dbReference type="InterPro" id="IPR002328">
    <property type="entry name" value="ADH_Zn_CS"/>
</dbReference>
<keyword evidence="4" id="KW-0560">Oxidoreductase</keyword>
<evidence type="ECO:0000256" key="5">
    <source>
        <dbReference type="RuleBase" id="RU361277"/>
    </source>
</evidence>
<dbReference type="GO" id="GO:0008270">
    <property type="term" value="F:zinc ion binding"/>
    <property type="evidence" value="ECO:0007669"/>
    <property type="project" value="InterPro"/>
</dbReference>
<dbReference type="Gene3D" id="3.90.180.10">
    <property type="entry name" value="Medium-chain alcohol dehydrogenases, catalytic domain"/>
    <property type="match status" value="1"/>
</dbReference>
<dbReference type="PANTHER" id="PTHR42813:SF2">
    <property type="entry name" value="DEHYDROGENASE, ZINC-CONTAINING, PUTATIVE (AFU_ORTHOLOGUE AFUA_2G02810)-RELATED"/>
    <property type="match status" value="1"/>
</dbReference>
<keyword evidence="9" id="KW-1185">Reference proteome</keyword>
<evidence type="ECO:0000259" key="7">
    <source>
        <dbReference type="Pfam" id="PF08240"/>
    </source>
</evidence>
<dbReference type="InParanoid" id="A0A4Q1BDA0"/>
<evidence type="ECO:0000313" key="8">
    <source>
        <dbReference type="EMBL" id="RXK34715.1"/>
    </source>
</evidence>
<dbReference type="AlphaFoldDB" id="A0A4Q1BDA0"/>
<comment type="caution">
    <text evidence="8">The sequence shown here is derived from an EMBL/GenBank/DDBJ whole genome shotgun (WGS) entry which is preliminary data.</text>
</comment>
<feature type="domain" description="Alcohol dehydrogenase-like C-terminal" evidence="6">
    <location>
        <begin position="193"/>
        <end position="299"/>
    </location>
</feature>
<dbReference type="OrthoDB" id="3941538at2759"/>
<name>A0A4Q1BDA0_TREME</name>
<protein>
    <recommendedName>
        <fullName evidence="10">Enoyl reductase (ER) domain-containing protein</fullName>
    </recommendedName>
</protein>
<sequence length="363" mass="39937">MSVLPATMKAVVIRGKYHIEVEDRPLPFIKEDTDVILRTRVAGLCGSDLHNWRFTDPTSGYILGHEIVGEIIEIGKGVKNFKVGDIVAAPFHCCCGICWYCSRGYFSRCTKAQCYGGPDLDGCQAEYFRQPLADSTLFPVPPDVKEEHMLLLSDVLSTGYACAYYGKRLLDEDREGESMEVKDGVAVVIGCGPVGLCAISSALTLFSTVYACDLNLDRLLLAEKHGAKAFSLDQIKQALLEGTDGRGADAALEVVGNENALNLALDLIRPFGSVSVIGQHIKPVTLSGEVLYGKNARLQFGRCPVRRFYPAALQILKQNPDLFDQFITHRARLDQAAKYYDLFNQGKIGKTVFVADHLPLEPR</sequence>
<feature type="domain" description="Alcohol dehydrogenase-like N-terminal" evidence="7">
    <location>
        <begin position="32"/>
        <end position="134"/>
    </location>
</feature>
<evidence type="ECO:0000259" key="6">
    <source>
        <dbReference type="Pfam" id="PF00107"/>
    </source>
</evidence>
<dbReference type="SUPFAM" id="SSF50129">
    <property type="entry name" value="GroES-like"/>
    <property type="match status" value="1"/>
</dbReference>
<dbReference type="STRING" id="5217.A0A4Q1BDA0"/>